<sequence>MDLSVGLREWTDDDWAAFRLGQSLGVFSEVEAFSNVKYVFWGVNPLGNALHQVLLQLAQAGVLEQSESQDQFRWSGRLLTDPPKPSDRA</sequence>
<dbReference type="RefSeq" id="WP_344439986.1">
    <property type="nucleotide sequence ID" value="NZ_BAAALF010000011.1"/>
</dbReference>
<evidence type="ECO:0000313" key="1">
    <source>
        <dbReference type="EMBL" id="GAA1223159.1"/>
    </source>
</evidence>
<protein>
    <submittedName>
        <fullName evidence="1">Uncharacterized protein</fullName>
    </submittedName>
</protein>
<evidence type="ECO:0000313" key="2">
    <source>
        <dbReference type="Proteomes" id="UP001500037"/>
    </source>
</evidence>
<comment type="caution">
    <text evidence="1">The sequence shown here is derived from an EMBL/GenBank/DDBJ whole genome shotgun (WGS) entry which is preliminary data.</text>
</comment>
<gene>
    <name evidence="1" type="ORF">GCM10009665_11820</name>
</gene>
<proteinExistence type="predicted"/>
<name>A0ABP4GJC9_9ACTN</name>
<dbReference type="Proteomes" id="UP001500037">
    <property type="component" value="Unassembled WGS sequence"/>
</dbReference>
<accession>A0ABP4GJC9</accession>
<organism evidence="1 2">
    <name type="scientific">Kitasatospora nipponensis</name>
    <dbReference type="NCBI Taxonomy" id="258049"/>
    <lineage>
        <taxon>Bacteria</taxon>
        <taxon>Bacillati</taxon>
        <taxon>Actinomycetota</taxon>
        <taxon>Actinomycetes</taxon>
        <taxon>Kitasatosporales</taxon>
        <taxon>Streptomycetaceae</taxon>
        <taxon>Kitasatospora</taxon>
    </lineage>
</organism>
<keyword evidence="2" id="KW-1185">Reference proteome</keyword>
<reference evidence="2" key="1">
    <citation type="journal article" date="2019" name="Int. J. Syst. Evol. Microbiol.">
        <title>The Global Catalogue of Microorganisms (GCM) 10K type strain sequencing project: providing services to taxonomists for standard genome sequencing and annotation.</title>
        <authorList>
            <consortium name="The Broad Institute Genomics Platform"/>
            <consortium name="The Broad Institute Genome Sequencing Center for Infectious Disease"/>
            <person name="Wu L."/>
            <person name="Ma J."/>
        </authorList>
    </citation>
    <scope>NUCLEOTIDE SEQUENCE [LARGE SCALE GENOMIC DNA]</scope>
    <source>
        <strain evidence="2">JCM 13004</strain>
    </source>
</reference>
<dbReference type="EMBL" id="BAAALF010000011">
    <property type="protein sequence ID" value="GAA1223159.1"/>
    <property type="molecule type" value="Genomic_DNA"/>
</dbReference>